<evidence type="ECO:0000256" key="4">
    <source>
        <dbReference type="ARBA" id="ARBA00022723"/>
    </source>
</evidence>
<dbReference type="PANTHER" id="PTHR30544">
    <property type="entry name" value="23S RRNA METHYLTRANSFERASE"/>
    <property type="match status" value="1"/>
</dbReference>
<feature type="compositionally biased region" description="Low complexity" evidence="7">
    <location>
        <begin position="427"/>
        <end position="451"/>
    </location>
</feature>
<dbReference type="Gene3D" id="1.10.150.530">
    <property type="match status" value="1"/>
</dbReference>
<evidence type="ECO:0000256" key="6">
    <source>
        <dbReference type="ARBA" id="ARBA00023014"/>
    </source>
</evidence>
<dbReference type="Gene3D" id="3.20.20.70">
    <property type="entry name" value="Aldolase class I"/>
    <property type="match status" value="3"/>
</dbReference>
<dbReference type="InterPro" id="IPR007197">
    <property type="entry name" value="rSAM"/>
</dbReference>
<evidence type="ECO:0000256" key="1">
    <source>
        <dbReference type="ARBA" id="ARBA00001966"/>
    </source>
</evidence>
<dbReference type="GO" id="GO:0070475">
    <property type="term" value="P:rRNA base methylation"/>
    <property type="evidence" value="ECO:0007669"/>
    <property type="project" value="TreeGrafter"/>
</dbReference>
<evidence type="ECO:0000256" key="5">
    <source>
        <dbReference type="ARBA" id="ARBA00023004"/>
    </source>
</evidence>
<gene>
    <name evidence="9" type="primary">PLEST007667</name>
    <name evidence="9" type="ORF">PLESTB_001328600</name>
</gene>
<evidence type="ECO:0000313" key="10">
    <source>
        <dbReference type="Proteomes" id="UP001165080"/>
    </source>
</evidence>
<proteinExistence type="predicted"/>
<name>A0A9W6BUA9_9CHLO</name>
<comment type="caution">
    <text evidence="9">The sequence shown here is derived from an EMBL/GenBank/DDBJ whole genome shotgun (WGS) entry which is preliminary data.</text>
</comment>
<feature type="region of interest" description="Disordered" evidence="7">
    <location>
        <begin position="305"/>
        <end position="352"/>
    </location>
</feature>
<keyword evidence="4" id="KW-0479">Metal-binding</keyword>
<keyword evidence="5" id="KW-0408">Iron</keyword>
<dbReference type="GO" id="GO:0003824">
    <property type="term" value="F:catalytic activity"/>
    <property type="evidence" value="ECO:0007669"/>
    <property type="project" value="InterPro"/>
</dbReference>
<keyword evidence="10" id="KW-1185">Reference proteome</keyword>
<evidence type="ECO:0000313" key="9">
    <source>
        <dbReference type="EMBL" id="GLC58188.1"/>
    </source>
</evidence>
<comment type="cofactor">
    <cofactor evidence="1">
        <name>[4Fe-4S] cluster</name>
        <dbReference type="ChEBI" id="CHEBI:49883"/>
    </cofactor>
</comment>
<sequence length="710" mass="73728">MRAHISIPKLQEAHAGPGPGSLMQKLANNFTRNANCACIKICQDRCKRQRRPSTASLPAQQPQSARHVATHAAWTPNPTAEVVQLPSRANLYDGDGRLCVKSATLQELQQWFAAQGERPGRADQLWRWVYGNWRTAASQPGTASSSSSSSSSSSVATGHTPPHSYPYFGGGLRRLADAAQPAVDGFSSGFVERFGPRLSFEGGLELLEVTPASDGTRKLVFRVTGGEAAGGRIETVLIPWYRDYDPRVGRQEEPRYTLCVSSQVGCAMNCQFCYTGRMGLRGNLTTAQIIEQVLVAQQLVEAESTRGDRSWGQEHGPTAPSSPSPASTPNPASSLTSTPACPPPLPAAAAPPLRPGPITNIVFMGMGEPLHNSEAVFGAIDVMTHRRGLGLSASRITLSTVGLLPQLQTFLDRYAPPPPPSPPPSSTSPSTTSSTTSSASSPASPPITSSTAPRVSLAVSIHAGTDELRAALVPSNTRLTLSPSPSLNPRATTDASSPSAFSSSSPPSSSSPSSPSSSPLAQRDAADGGGGGNGGNGGNGSGNGGGGLLRGLSALSAVLSTHYPRTDRRPLRAGRYVLFEYTLLGGVNDRPADAAALLEATRDIECSFNLIMFNPFPGTLYQPSTPEQVEAFRRVLREAGRIVHVRHSKGDSGMAACGQLGDVGPTPTSAAVAGAGGSGRGRRAGGAKMLPEARALAAAAEAAAAAVDAA</sequence>
<keyword evidence="6" id="KW-0411">Iron-sulfur</keyword>
<evidence type="ECO:0000256" key="2">
    <source>
        <dbReference type="ARBA" id="ARBA00022485"/>
    </source>
</evidence>
<organism evidence="9 10">
    <name type="scientific">Pleodorina starrii</name>
    <dbReference type="NCBI Taxonomy" id="330485"/>
    <lineage>
        <taxon>Eukaryota</taxon>
        <taxon>Viridiplantae</taxon>
        <taxon>Chlorophyta</taxon>
        <taxon>core chlorophytes</taxon>
        <taxon>Chlorophyceae</taxon>
        <taxon>CS clade</taxon>
        <taxon>Chlamydomonadales</taxon>
        <taxon>Volvocaceae</taxon>
        <taxon>Pleodorina</taxon>
    </lineage>
</organism>
<feature type="compositionally biased region" description="Polar residues" evidence="7">
    <location>
        <begin position="476"/>
        <end position="495"/>
    </location>
</feature>
<dbReference type="PROSITE" id="PS51918">
    <property type="entry name" value="RADICAL_SAM"/>
    <property type="match status" value="1"/>
</dbReference>
<feature type="compositionally biased region" description="Low complexity" evidence="7">
    <location>
        <begin position="144"/>
        <end position="154"/>
    </location>
</feature>
<feature type="compositionally biased region" description="Pro residues" evidence="7">
    <location>
        <begin position="415"/>
        <end position="426"/>
    </location>
</feature>
<keyword evidence="3" id="KW-0949">S-adenosyl-L-methionine</keyword>
<keyword evidence="2" id="KW-0004">4Fe-4S</keyword>
<feature type="domain" description="Radical SAM core" evidence="8">
    <location>
        <begin position="252"/>
        <end position="652"/>
    </location>
</feature>
<evidence type="ECO:0000256" key="7">
    <source>
        <dbReference type="SAM" id="MobiDB-lite"/>
    </source>
</evidence>
<reference evidence="9 10" key="1">
    <citation type="journal article" date="2023" name="Commun. Biol.">
        <title>Reorganization of the ancestral sex-determining regions during the evolution of trioecy in Pleodorina starrii.</title>
        <authorList>
            <person name="Takahashi K."/>
            <person name="Suzuki S."/>
            <person name="Kawai-Toyooka H."/>
            <person name="Yamamoto K."/>
            <person name="Hamaji T."/>
            <person name="Ootsuki R."/>
            <person name="Yamaguchi H."/>
            <person name="Kawachi M."/>
            <person name="Higashiyama T."/>
            <person name="Nozaki H."/>
        </authorList>
    </citation>
    <scope>NUCLEOTIDE SEQUENCE [LARGE SCALE GENOMIC DNA]</scope>
    <source>
        <strain evidence="9 10">NIES-4479</strain>
    </source>
</reference>
<dbReference type="GO" id="GO:0046872">
    <property type="term" value="F:metal ion binding"/>
    <property type="evidence" value="ECO:0007669"/>
    <property type="project" value="UniProtKB-KW"/>
</dbReference>
<dbReference type="GO" id="GO:0051539">
    <property type="term" value="F:4 iron, 4 sulfur cluster binding"/>
    <property type="evidence" value="ECO:0007669"/>
    <property type="project" value="UniProtKB-KW"/>
</dbReference>
<feature type="compositionally biased region" description="Low complexity" evidence="7">
    <location>
        <begin position="496"/>
        <end position="519"/>
    </location>
</feature>
<feature type="region of interest" description="Disordered" evidence="7">
    <location>
        <begin position="411"/>
        <end position="451"/>
    </location>
</feature>
<dbReference type="EMBL" id="BRXU01000021">
    <property type="protein sequence ID" value="GLC58188.1"/>
    <property type="molecule type" value="Genomic_DNA"/>
</dbReference>
<dbReference type="PANTHER" id="PTHR30544:SF9">
    <property type="entry name" value="RADICAL SAM SUPERFAMILY PROTEIN"/>
    <property type="match status" value="1"/>
</dbReference>
<feature type="compositionally biased region" description="Low complexity" evidence="7">
    <location>
        <begin position="329"/>
        <end position="339"/>
    </location>
</feature>
<dbReference type="InterPro" id="IPR013785">
    <property type="entry name" value="Aldolase_TIM"/>
</dbReference>
<dbReference type="AlphaFoldDB" id="A0A9W6BUA9"/>
<feature type="region of interest" description="Disordered" evidence="7">
    <location>
        <begin position="138"/>
        <end position="159"/>
    </location>
</feature>
<dbReference type="Proteomes" id="UP001165080">
    <property type="component" value="Unassembled WGS sequence"/>
</dbReference>
<evidence type="ECO:0000259" key="8">
    <source>
        <dbReference type="PROSITE" id="PS51918"/>
    </source>
</evidence>
<dbReference type="InterPro" id="IPR040072">
    <property type="entry name" value="Methyltransferase_A"/>
</dbReference>
<protein>
    <recommendedName>
        <fullName evidence="8">Radical SAM core domain-containing protein</fullName>
    </recommendedName>
</protein>
<feature type="region of interest" description="Disordered" evidence="7">
    <location>
        <begin position="476"/>
        <end position="545"/>
    </location>
</feature>
<evidence type="ECO:0000256" key="3">
    <source>
        <dbReference type="ARBA" id="ARBA00022691"/>
    </source>
</evidence>
<feature type="compositionally biased region" description="Gly residues" evidence="7">
    <location>
        <begin position="527"/>
        <end position="545"/>
    </location>
</feature>
<accession>A0A9W6BUA9</accession>
<dbReference type="GO" id="GO:0030488">
    <property type="term" value="P:tRNA methylation"/>
    <property type="evidence" value="ECO:0007669"/>
    <property type="project" value="TreeGrafter"/>
</dbReference>